<evidence type="ECO:0000313" key="2">
    <source>
        <dbReference type="EMBL" id="KFM72111.1"/>
    </source>
</evidence>
<accession>A0A087U422</accession>
<name>A0A087U422_STEMI</name>
<feature type="domain" description="Heme NO-binding" evidence="1">
    <location>
        <begin position="2"/>
        <end position="50"/>
    </location>
</feature>
<feature type="non-terminal residue" evidence="2">
    <location>
        <position position="51"/>
    </location>
</feature>
<dbReference type="InterPro" id="IPR024096">
    <property type="entry name" value="NO_sig/Golgi_transp_ligand-bd"/>
</dbReference>
<dbReference type="OMA" id="YGTERWE"/>
<gene>
    <name evidence="2" type="ORF">X975_01247</name>
</gene>
<proteinExistence type="predicted"/>
<reference evidence="2 3" key="1">
    <citation type="submission" date="2013-11" db="EMBL/GenBank/DDBJ databases">
        <title>Genome sequencing of Stegodyphus mimosarum.</title>
        <authorList>
            <person name="Bechsgaard J."/>
        </authorList>
    </citation>
    <scope>NUCLEOTIDE SEQUENCE [LARGE SCALE GENOMIC DNA]</scope>
</reference>
<dbReference type="InterPro" id="IPR011644">
    <property type="entry name" value="Heme_NO-bd"/>
</dbReference>
<protein>
    <submittedName>
        <fullName evidence="2">Soluble guanylate cyclase 88E</fullName>
    </submittedName>
</protein>
<dbReference type="Proteomes" id="UP000054359">
    <property type="component" value="Unassembled WGS sequence"/>
</dbReference>
<dbReference type="AlphaFoldDB" id="A0A087U422"/>
<dbReference type="Gene3D" id="3.90.1520.10">
    <property type="entry name" value="H-NOX domain"/>
    <property type="match status" value="1"/>
</dbReference>
<dbReference type="Pfam" id="PF07700">
    <property type="entry name" value="HNOB"/>
    <property type="match status" value="1"/>
</dbReference>
<organism evidence="2 3">
    <name type="scientific">Stegodyphus mimosarum</name>
    <name type="common">African social velvet spider</name>
    <dbReference type="NCBI Taxonomy" id="407821"/>
    <lineage>
        <taxon>Eukaryota</taxon>
        <taxon>Metazoa</taxon>
        <taxon>Ecdysozoa</taxon>
        <taxon>Arthropoda</taxon>
        <taxon>Chelicerata</taxon>
        <taxon>Arachnida</taxon>
        <taxon>Araneae</taxon>
        <taxon>Araneomorphae</taxon>
        <taxon>Entelegynae</taxon>
        <taxon>Eresoidea</taxon>
        <taxon>Eresidae</taxon>
        <taxon>Stegodyphus</taxon>
    </lineage>
</organism>
<dbReference type="InterPro" id="IPR038158">
    <property type="entry name" value="H-NOX_domain_sf"/>
</dbReference>
<sequence>MYGLILENLSQYVVSVYGDDKWEEIRKLANVRHGAFSTHQVYNDSMIPRLT</sequence>
<dbReference type="SUPFAM" id="SSF111126">
    <property type="entry name" value="Ligand-binding domain in the NO signalling and Golgi transport"/>
    <property type="match status" value="1"/>
</dbReference>
<keyword evidence="3" id="KW-1185">Reference proteome</keyword>
<evidence type="ECO:0000313" key="3">
    <source>
        <dbReference type="Proteomes" id="UP000054359"/>
    </source>
</evidence>
<dbReference type="STRING" id="407821.A0A087U422"/>
<dbReference type="GO" id="GO:0020037">
    <property type="term" value="F:heme binding"/>
    <property type="evidence" value="ECO:0007669"/>
    <property type="project" value="InterPro"/>
</dbReference>
<dbReference type="OrthoDB" id="6127067at2759"/>
<dbReference type="EMBL" id="KK118055">
    <property type="protein sequence ID" value="KFM72111.1"/>
    <property type="molecule type" value="Genomic_DNA"/>
</dbReference>
<evidence type="ECO:0000259" key="1">
    <source>
        <dbReference type="Pfam" id="PF07700"/>
    </source>
</evidence>